<evidence type="ECO:0000313" key="2">
    <source>
        <dbReference type="Proteomes" id="UP000253094"/>
    </source>
</evidence>
<proteinExistence type="predicted"/>
<dbReference type="EMBL" id="QOIL01000003">
    <property type="protein sequence ID" value="RCG31936.1"/>
    <property type="molecule type" value="Genomic_DNA"/>
</dbReference>
<evidence type="ECO:0000313" key="1">
    <source>
        <dbReference type="EMBL" id="RCG31936.1"/>
    </source>
</evidence>
<sequence>MGLFRSEVSSMSVPSEDPARRLNLCPICLAEPAETNVAVMWPDGDTVIENWHTPECPSYLELEWDLMVNAEKVQAR</sequence>
<comment type="caution">
    <text evidence="1">The sequence shown here is derived from an EMBL/GenBank/DDBJ whole genome shotgun (WGS) entry which is preliminary data.</text>
</comment>
<dbReference type="Proteomes" id="UP000253094">
    <property type="component" value="Unassembled WGS sequence"/>
</dbReference>
<keyword evidence="2" id="KW-1185">Reference proteome</keyword>
<protein>
    <submittedName>
        <fullName evidence="1">Uncharacterized protein</fullName>
    </submittedName>
</protein>
<accession>A0A367FNF9</accession>
<reference evidence="1 2" key="1">
    <citation type="submission" date="2018-06" db="EMBL/GenBank/DDBJ databases">
        <title>Sphaerisporangium craniellae sp. nov., isolated from a marine sponge in the South China Sea.</title>
        <authorList>
            <person name="Li L."/>
        </authorList>
    </citation>
    <scope>NUCLEOTIDE SEQUENCE [LARGE SCALE GENOMIC DNA]</scope>
    <source>
        <strain evidence="1 2">CCTCC AA 208026</strain>
    </source>
</reference>
<name>A0A367FNF9_9ACTN</name>
<gene>
    <name evidence="1" type="ORF">DQ384_05170</name>
</gene>
<organism evidence="1 2">
    <name type="scientific">Sphaerisporangium album</name>
    <dbReference type="NCBI Taxonomy" id="509200"/>
    <lineage>
        <taxon>Bacteria</taxon>
        <taxon>Bacillati</taxon>
        <taxon>Actinomycetota</taxon>
        <taxon>Actinomycetes</taxon>
        <taxon>Streptosporangiales</taxon>
        <taxon>Streptosporangiaceae</taxon>
        <taxon>Sphaerisporangium</taxon>
    </lineage>
</organism>
<dbReference type="AlphaFoldDB" id="A0A367FNF9"/>